<sequence length="388" mass="44145">MAQGLFPEPVLEKRRLTTQLATEIKQLRDDIVELENWTRSSRYNVDDTELDMGKLVSILCEDPIKAMPAKTNPYDMSISSFISTLLPFSTKCSPITSEEHPPPNPFALDKLSQAEPYLTIFAPLKLKAYSNTYCGSDPDMHLEKHILELSAPWPFPSRQLQLSIHYETDPETQSILSISVPVDIENKVPIYLRQWVELRLANPLLKLDLSGLCWGINRYWEALISRAQLWSRLEGQYQGLIRSRGTTRDTDKLDDFQNPDMRSLSNMSLRKILPHLERTSMLFESKGGESLRAYFSCELTIDEWACEPRLVPGVSVSAPPMMNGRSGSKVEQDVKRLFHTILSEKQSGRIGADLDINTDAIVHAAEHILGALFYDEPEKHVFKVKAKR</sequence>
<evidence type="ECO:0000313" key="1">
    <source>
        <dbReference type="EMBL" id="KAE8133748.1"/>
    </source>
</evidence>
<gene>
    <name evidence="1" type="ORF">BDV38DRAFT_274071</name>
</gene>
<evidence type="ECO:0000313" key="2">
    <source>
        <dbReference type="Proteomes" id="UP000325672"/>
    </source>
</evidence>
<name>A0A5N6SGB1_ASPPS</name>
<organism evidence="1 2">
    <name type="scientific">Aspergillus pseudotamarii</name>
    <dbReference type="NCBI Taxonomy" id="132259"/>
    <lineage>
        <taxon>Eukaryota</taxon>
        <taxon>Fungi</taxon>
        <taxon>Dikarya</taxon>
        <taxon>Ascomycota</taxon>
        <taxon>Pezizomycotina</taxon>
        <taxon>Eurotiomycetes</taxon>
        <taxon>Eurotiomycetidae</taxon>
        <taxon>Eurotiales</taxon>
        <taxon>Aspergillaceae</taxon>
        <taxon>Aspergillus</taxon>
        <taxon>Aspergillus subgen. Circumdati</taxon>
    </lineage>
</organism>
<dbReference type="OrthoDB" id="4160836at2759"/>
<keyword evidence="2" id="KW-1185">Reference proteome</keyword>
<dbReference type="AlphaFoldDB" id="A0A5N6SGB1"/>
<dbReference type="EMBL" id="ML743612">
    <property type="protein sequence ID" value="KAE8133748.1"/>
    <property type="molecule type" value="Genomic_DNA"/>
</dbReference>
<dbReference type="GeneID" id="43641993"/>
<accession>A0A5N6SGB1</accession>
<reference evidence="1 2" key="1">
    <citation type="submission" date="2019-04" db="EMBL/GenBank/DDBJ databases">
        <title>Friends and foes A comparative genomics study of 23 Aspergillus species from section Flavi.</title>
        <authorList>
            <consortium name="DOE Joint Genome Institute"/>
            <person name="Kjaerbolling I."/>
            <person name="Vesth T."/>
            <person name="Frisvad J.C."/>
            <person name="Nybo J.L."/>
            <person name="Theobald S."/>
            <person name="Kildgaard S."/>
            <person name="Isbrandt T."/>
            <person name="Kuo A."/>
            <person name="Sato A."/>
            <person name="Lyhne E.K."/>
            <person name="Kogle M.E."/>
            <person name="Wiebenga A."/>
            <person name="Kun R.S."/>
            <person name="Lubbers R.J."/>
            <person name="Makela M.R."/>
            <person name="Barry K."/>
            <person name="Chovatia M."/>
            <person name="Clum A."/>
            <person name="Daum C."/>
            <person name="Haridas S."/>
            <person name="He G."/>
            <person name="LaButti K."/>
            <person name="Lipzen A."/>
            <person name="Mondo S."/>
            <person name="Riley R."/>
            <person name="Salamov A."/>
            <person name="Simmons B.A."/>
            <person name="Magnuson J.K."/>
            <person name="Henrissat B."/>
            <person name="Mortensen U.H."/>
            <person name="Larsen T.O."/>
            <person name="Devries R.P."/>
            <person name="Grigoriev I.V."/>
            <person name="Machida M."/>
            <person name="Baker S.E."/>
            <person name="Andersen M.R."/>
        </authorList>
    </citation>
    <scope>NUCLEOTIDE SEQUENCE [LARGE SCALE GENOMIC DNA]</scope>
    <source>
        <strain evidence="1 2">CBS 117625</strain>
    </source>
</reference>
<protein>
    <submittedName>
        <fullName evidence="1">Uncharacterized protein</fullName>
    </submittedName>
</protein>
<proteinExistence type="predicted"/>
<dbReference type="RefSeq" id="XP_031909811.1">
    <property type="nucleotide sequence ID" value="XM_032057783.1"/>
</dbReference>
<dbReference type="Proteomes" id="UP000325672">
    <property type="component" value="Unassembled WGS sequence"/>
</dbReference>